<protein>
    <submittedName>
        <fullName evidence="2">Nucleotidyltransferase with HDIG domain</fullName>
    </submittedName>
</protein>
<reference evidence="2" key="1">
    <citation type="submission" date="2021-01" db="EMBL/GenBank/DDBJ databases">
        <title>Genomic Encyclopedia of Type Strains, Phase IV (KMG-IV): sequencing the most valuable type-strain genomes for metagenomic binning, comparative biology and taxonomic classification.</title>
        <authorList>
            <person name="Goeker M."/>
        </authorList>
    </citation>
    <scope>NUCLEOTIDE SEQUENCE</scope>
    <source>
        <strain evidence="2">DSM 23230</strain>
    </source>
</reference>
<gene>
    <name evidence="2" type="ORF">JOC47_001302</name>
</gene>
<proteinExistence type="predicted"/>
<evidence type="ECO:0000259" key="1">
    <source>
        <dbReference type="PROSITE" id="PS51832"/>
    </source>
</evidence>
<dbReference type="CDD" id="cd00077">
    <property type="entry name" value="HDc"/>
    <property type="match status" value="1"/>
</dbReference>
<organism evidence="2 3">
    <name type="scientific">Halanaerobacter jeridensis</name>
    <dbReference type="NCBI Taxonomy" id="706427"/>
    <lineage>
        <taxon>Bacteria</taxon>
        <taxon>Bacillati</taxon>
        <taxon>Bacillota</taxon>
        <taxon>Clostridia</taxon>
        <taxon>Halanaerobiales</taxon>
        <taxon>Halobacteroidaceae</taxon>
        <taxon>Halanaerobacter</taxon>
    </lineage>
</organism>
<dbReference type="PROSITE" id="PS51832">
    <property type="entry name" value="HD_GYP"/>
    <property type="match status" value="1"/>
</dbReference>
<dbReference type="InterPro" id="IPR037522">
    <property type="entry name" value="HD_GYP_dom"/>
</dbReference>
<dbReference type="PANTHER" id="PTHR43155">
    <property type="entry name" value="CYCLIC DI-GMP PHOSPHODIESTERASE PA4108-RELATED"/>
    <property type="match status" value="1"/>
</dbReference>
<dbReference type="PANTHER" id="PTHR43155:SF2">
    <property type="entry name" value="CYCLIC DI-GMP PHOSPHODIESTERASE PA4108"/>
    <property type="match status" value="1"/>
</dbReference>
<sequence>MPQIKTKQLLEGMVLTKSIYSQKNKDLLLKEGVKVSQQMIQAIKKHKIKEVTVADRYTLLIDATTATYNQLKQLLNDNIKNLAPETPEANTSNKMVEISQNARFLIDDIINNETVLKLCTRMKIIDNELFFKHSVRTCALSILVAGAMGLNSEQMLKIAKAALLHDIGLGEMPFLIKKGEANEPKNELWKQHPTYGYYIAKEAGIGREVCNMITAHHENWNGSGFPNKQKHEEIPLGGRIIAFCEQYDTLIRYNDYPRYEAIEYLYGGGDILFDSRVVQAFTDNLAVYPLGTLVRLSTNEVGVVVNVRKNKGPRPVVRVQYNNVNRAIEPKIIDLGAEKTIFISEIL</sequence>
<dbReference type="Gene3D" id="1.10.3210.10">
    <property type="entry name" value="Hypothetical protein af1432"/>
    <property type="match status" value="1"/>
</dbReference>
<evidence type="ECO:0000313" key="3">
    <source>
        <dbReference type="Proteomes" id="UP000774000"/>
    </source>
</evidence>
<dbReference type="Pfam" id="PF13487">
    <property type="entry name" value="HD_5"/>
    <property type="match status" value="1"/>
</dbReference>
<feature type="domain" description="HD-GYP" evidence="1">
    <location>
        <begin position="108"/>
        <end position="297"/>
    </location>
</feature>
<dbReference type="EMBL" id="JAFBDQ010000005">
    <property type="protein sequence ID" value="MBM7556459.1"/>
    <property type="molecule type" value="Genomic_DNA"/>
</dbReference>
<dbReference type="SUPFAM" id="SSF109604">
    <property type="entry name" value="HD-domain/PDEase-like"/>
    <property type="match status" value="1"/>
</dbReference>
<dbReference type="NCBIfam" id="TIGR00277">
    <property type="entry name" value="HDIG"/>
    <property type="match status" value="1"/>
</dbReference>
<keyword evidence="3" id="KW-1185">Reference proteome</keyword>
<dbReference type="Proteomes" id="UP000774000">
    <property type="component" value="Unassembled WGS sequence"/>
</dbReference>
<dbReference type="InterPro" id="IPR006675">
    <property type="entry name" value="HDIG_dom"/>
</dbReference>
<name>A0A938XT85_9FIRM</name>
<dbReference type="InterPro" id="IPR003607">
    <property type="entry name" value="HD/PDEase_dom"/>
</dbReference>
<dbReference type="AlphaFoldDB" id="A0A938XT85"/>
<evidence type="ECO:0000313" key="2">
    <source>
        <dbReference type="EMBL" id="MBM7556459.1"/>
    </source>
</evidence>
<dbReference type="RefSeq" id="WP_204701234.1">
    <property type="nucleotide sequence ID" value="NZ_JAFBDQ010000005.1"/>
</dbReference>
<comment type="caution">
    <text evidence="2">The sequence shown here is derived from an EMBL/GenBank/DDBJ whole genome shotgun (WGS) entry which is preliminary data.</text>
</comment>
<accession>A0A938XT85</accession>